<reference evidence="2" key="1">
    <citation type="submission" date="2018-05" db="EMBL/GenBank/DDBJ databases">
        <authorList>
            <person name="Lanie J.A."/>
            <person name="Ng W.-L."/>
            <person name="Kazmierczak K.M."/>
            <person name="Andrzejewski T.M."/>
            <person name="Davidsen T.M."/>
            <person name="Wayne K.J."/>
            <person name="Tettelin H."/>
            <person name="Glass J.I."/>
            <person name="Rusch D."/>
            <person name="Podicherti R."/>
            <person name="Tsui H.-C.T."/>
            <person name="Winkler M.E."/>
        </authorList>
    </citation>
    <scope>NUCLEOTIDE SEQUENCE</scope>
</reference>
<dbReference type="InterPro" id="IPR017853">
    <property type="entry name" value="GH"/>
</dbReference>
<dbReference type="SUPFAM" id="SSF51011">
    <property type="entry name" value="Glycosyl hydrolase domain"/>
    <property type="match status" value="1"/>
</dbReference>
<name>A0A383EB67_9ZZZZ</name>
<dbReference type="Gene3D" id="2.60.40.1180">
    <property type="entry name" value="Golgi alpha-mannosidase II"/>
    <property type="match status" value="1"/>
</dbReference>
<dbReference type="AlphaFoldDB" id="A0A383EB67"/>
<dbReference type="GO" id="GO:0046556">
    <property type="term" value="F:alpha-L-arabinofuranosidase activity"/>
    <property type="evidence" value="ECO:0007669"/>
    <property type="project" value="UniProtKB-EC"/>
</dbReference>
<organism evidence="2">
    <name type="scientific">marine metagenome</name>
    <dbReference type="NCBI Taxonomy" id="408172"/>
    <lineage>
        <taxon>unclassified sequences</taxon>
        <taxon>metagenomes</taxon>
        <taxon>ecological metagenomes</taxon>
    </lineage>
</organism>
<feature type="domain" description="Alpha-L-arabinofuranosidase C-terminal" evidence="1">
    <location>
        <begin position="5"/>
        <end position="185"/>
    </location>
</feature>
<dbReference type="GO" id="GO:0000272">
    <property type="term" value="P:polysaccharide catabolic process"/>
    <property type="evidence" value="ECO:0007669"/>
    <property type="project" value="TreeGrafter"/>
</dbReference>
<evidence type="ECO:0000313" key="2">
    <source>
        <dbReference type="EMBL" id="SVE53961.1"/>
    </source>
</evidence>
<dbReference type="Gene3D" id="3.20.20.80">
    <property type="entry name" value="Glycosidases"/>
    <property type="match status" value="1"/>
</dbReference>
<gene>
    <name evidence="2" type="ORF">METZ01_LOCUS506815</name>
</gene>
<dbReference type="PANTHER" id="PTHR43576">
    <property type="entry name" value="ALPHA-L-ARABINOFURANOSIDASE C-RELATED"/>
    <property type="match status" value="1"/>
</dbReference>
<dbReference type="PANTHER" id="PTHR43576:SF2">
    <property type="entry name" value="INTRACELLULAR EXO-ALPHA-L-ARABINOFURANOSIDASE 2"/>
    <property type="match status" value="1"/>
</dbReference>
<protein>
    <recommendedName>
        <fullName evidence="1">Alpha-L-arabinofuranosidase C-terminal domain-containing protein</fullName>
    </recommendedName>
</protein>
<dbReference type="Pfam" id="PF06964">
    <property type="entry name" value="Alpha-L-AF_C"/>
    <property type="match status" value="1"/>
</dbReference>
<feature type="non-terminal residue" evidence="2">
    <location>
        <position position="1"/>
    </location>
</feature>
<dbReference type="InterPro" id="IPR010720">
    <property type="entry name" value="Alpha-L-AF_C"/>
</dbReference>
<proteinExistence type="predicted"/>
<accession>A0A383EB67</accession>
<evidence type="ECO:0000259" key="1">
    <source>
        <dbReference type="SMART" id="SM00813"/>
    </source>
</evidence>
<sequence length="206" mass="22418">EVIEAVKAREKNDIASQYNMSDALFSASFLNACLRHSDDVTMANIAPTVNTRGPLYVHPKGIVKRTHFYALAMYANKLQPNTVPLKIEAEKLTQGENSIDVVDGVASVDETGKTWSIALINRHPSESITCAVNMGDKSLNGKFPATILTADSPEAFNSIENPDRVAPKEVKLMFEKGVVNLPPHSLAIVHIMLTMKGSAVKINGME</sequence>
<dbReference type="GO" id="GO:0046373">
    <property type="term" value="P:L-arabinose metabolic process"/>
    <property type="evidence" value="ECO:0007669"/>
    <property type="project" value="InterPro"/>
</dbReference>
<dbReference type="EMBL" id="UINC01224369">
    <property type="protein sequence ID" value="SVE53961.1"/>
    <property type="molecule type" value="Genomic_DNA"/>
</dbReference>
<dbReference type="InterPro" id="IPR013780">
    <property type="entry name" value="Glyco_hydro_b"/>
</dbReference>
<dbReference type="SMART" id="SM00813">
    <property type="entry name" value="Alpha-L-AF_C"/>
    <property type="match status" value="1"/>
</dbReference>
<dbReference type="SUPFAM" id="SSF51445">
    <property type="entry name" value="(Trans)glycosidases"/>
    <property type="match status" value="1"/>
</dbReference>